<accession>A0A937D262</accession>
<proteinExistence type="predicted"/>
<dbReference type="RefSeq" id="WP_202063457.1">
    <property type="nucleotide sequence ID" value="NZ_JAEQMY010000045.1"/>
</dbReference>
<gene>
    <name evidence="1" type="ORF">JKG68_21790</name>
</gene>
<comment type="caution">
    <text evidence="1">The sequence shown here is derived from an EMBL/GenBank/DDBJ whole genome shotgun (WGS) entry which is preliminary data.</text>
</comment>
<evidence type="ECO:0000313" key="2">
    <source>
        <dbReference type="Proteomes" id="UP000605848"/>
    </source>
</evidence>
<sequence>MATEQSRAEVVAALTSICLEQSKWDPQRAERVALLKAACPTSVAIS</sequence>
<organism evidence="1 2">
    <name type="scientific">Microvirga aerilata</name>
    <dbReference type="NCBI Taxonomy" id="670292"/>
    <lineage>
        <taxon>Bacteria</taxon>
        <taxon>Pseudomonadati</taxon>
        <taxon>Pseudomonadota</taxon>
        <taxon>Alphaproteobacteria</taxon>
        <taxon>Hyphomicrobiales</taxon>
        <taxon>Methylobacteriaceae</taxon>
        <taxon>Microvirga</taxon>
    </lineage>
</organism>
<evidence type="ECO:0000313" key="1">
    <source>
        <dbReference type="EMBL" id="MBL0406592.1"/>
    </source>
</evidence>
<dbReference type="AlphaFoldDB" id="A0A937D262"/>
<reference evidence="1" key="1">
    <citation type="submission" date="2021-01" db="EMBL/GenBank/DDBJ databases">
        <title>Microvirga sp.</title>
        <authorList>
            <person name="Kim M.K."/>
        </authorList>
    </citation>
    <scope>NUCLEOTIDE SEQUENCE</scope>
    <source>
        <strain evidence="1">5420S-16</strain>
    </source>
</reference>
<dbReference type="EMBL" id="JAEQMY010000045">
    <property type="protein sequence ID" value="MBL0406592.1"/>
    <property type="molecule type" value="Genomic_DNA"/>
</dbReference>
<dbReference type="Proteomes" id="UP000605848">
    <property type="component" value="Unassembled WGS sequence"/>
</dbReference>
<keyword evidence="2" id="KW-1185">Reference proteome</keyword>
<name>A0A937D262_9HYPH</name>
<protein>
    <submittedName>
        <fullName evidence="1">Uncharacterized protein</fullName>
    </submittedName>
</protein>